<dbReference type="GO" id="GO:0004623">
    <property type="term" value="F:phospholipase A2 activity"/>
    <property type="evidence" value="ECO:0007669"/>
    <property type="project" value="InterPro"/>
</dbReference>
<dbReference type="AlphaFoldDB" id="A0A4Q2R7F6"/>
<accession>A0A4Q2R7F6</accession>
<dbReference type="OrthoDB" id="8087013at2"/>
<dbReference type="SUPFAM" id="SSF48619">
    <property type="entry name" value="Phospholipase A2, PLA2"/>
    <property type="match status" value="1"/>
</dbReference>
<evidence type="ECO:0000313" key="2">
    <source>
        <dbReference type="Proteomes" id="UP000289411"/>
    </source>
</evidence>
<dbReference type="Proteomes" id="UP000289411">
    <property type="component" value="Unassembled WGS sequence"/>
</dbReference>
<dbReference type="Gene3D" id="1.20.90.10">
    <property type="entry name" value="Phospholipase A2 domain"/>
    <property type="match status" value="1"/>
</dbReference>
<dbReference type="EMBL" id="QYBC01000031">
    <property type="protein sequence ID" value="RYB01673.1"/>
    <property type="molecule type" value="Genomic_DNA"/>
</dbReference>
<comment type="caution">
    <text evidence="1">The sequence shown here is derived from an EMBL/GenBank/DDBJ whole genome shotgun (WGS) entry which is preliminary data.</text>
</comment>
<name>A0A4Q2R7F6_9HYPH</name>
<evidence type="ECO:0008006" key="3">
    <source>
        <dbReference type="Google" id="ProtNLM"/>
    </source>
</evidence>
<proteinExistence type="predicted"/>
<sequence length="118" mass="12650">MNYRSIVLTAVVGLLLHPLVSPVRAQDVVNGLMHGELVYHGNYCGPGNKGRHPAPVDALDEACMHHDACTVDFQVPACSCNDKLRSASARIAGDPLAPEEERKAAEFTMQGVASLPCR</sequence>
<gene>
    <name evidence="1" type="ORF">D3272_24750</name>
</gene>
<evidence type="ECO:0000313" key="1">
    <source>
        <dbReference type="EMBL" id="RYB01673.1"/>
    </source>
</evidence>
<reference evidence="1 2" key="1">
    <citation type="submission" date="2018-09" db="EMBL/GenBank/DDBJ databases">
        <authorList>
            <person name="Grouzdev D.S."/>
            <person name="Krutkina M.S."/>
        </authorList>
    </citation>
    <scope>NUCLEOTIDE SEQUENCE [LARGE SCALE GENOMIC DNA]</scope>
    <source>
        <strain evidence="1 2">RmlP001</strain>
    </source>
</reference>
<keyword evidence="2" id="KW-1185">Reference proteome</keyword>
<dbReference type="GO" id="GO:0006644">
    <property type="term" value="P:phospholipid metabolic process"/>
    <property type="evidence" value="ECO:0007669"/>
    <property type="project" value="InterPro"/>
</dbReference>
<dbReference type="GO" id="GO:0050482">
    <property type="term" value="P:arachidonate secretion"/>
    <property type="evidence" value="ECO:0007669"/>
    <property type="project" value="InterPro"/>
</dbReference>
<organism evidence="1 2">
    <name type="scientific">Lichenibacterium ramalinae</name>
    <dbReference type="NCBI Taxonomy" id="2316527"/>
    <lineage>
        <taxon>Bacteria</taxon>
        <taxon>Pseudomonadati</taxon>
        <taxon>Pseudomonadota</taxon>
        <taxon>Alphaproteobacteria</taxon>
        <taxon>Hyphomicrobiales</taxon>
        <taxon>Lichenihabitantaceae</taxon>
        <taxon>Lichenibacterium</taxon>
    </lineage>
</organism>
<protein>
    <recommendedName>
        <fullName evidence="3">Phospholipase A2 domain-containing protein</fullName>
    </recommendedName>
</protein>
<dbReference type="InterPro" id="IPR036444">
    <property type="entry name" value="PLipase_A2_dom_sf"/>
</dbReference>
<dbReference type="RefSeq" id="WP_129221913.1">
    <property type="nucleotide sequence ID" value="NZ_QYBC01000031.1"/>
</dbReference>
<reference evidence="1 2" key="2">
    <citation type="submission" date="2019-02" db="EMBL/GenBank/DDBJ databases">
        <title>'Lichenibacterium ramalinii' gen. nov. sp. nov., 'Lichenibacterium minor' gen. nov. sp. nov.</title>
        <authorList>
            <person name="Pankratov T."/>
        </authorList>
    </citation>
    <scope>NUCLEOTIDE SEQUENCE [LARGE SCALE GENOMIC DNA]</scope>
    <source>
        <strain evidence="1 2">RmlP001</strain>
    </source>
</reference>